<dbReference type="GO" id="GO:0033314">
    <property type="term" value="P:mitotic DNA replication checkpoint signaling"/>
    <property type="evidence" value="ECO:0007669"/>
    <property type="project" value="TreeGrafter"/>
</dbReference>
<dbReference type="HOGENOM" id="CLU_018598_1_0_1"/>
<dbReference type="STRING" id="930990.A0A067M7L2"/>
<keyword evidence="5" id="KW-0067">ATP-binding</keyword>
<dbReference type="GO" id="GO:0000077">
    <property type="term" value="P:DNA damage checkpoint signaling"/>
    <property type="evidence" value="ECO:0007669"/>
    <property type="project" value="TreeGrafter"/>
</dbReference>
<dbReference type="EMBL" id="KL198057">
    <property type="protein sequence ID" value="KDQ11559.1"/>
    <property type="molecule type" value="Genomic_DNA"/>
</dbReference>
<dbReference type="GO" id="GO:0003682">
    <property type="term" value="F:chromatin binding"/>
    <property type="evidence" value="ECO:0007669"/>
    <property type="project" value="TreeGrafter"/>
</dbReference>
<dbReference type="Proteomes" id="UP000027195">
    <property type="component" value="Unassembled WGS sequence"/>
</dbReference>
<reference evidence="10" key="1">
    <citation type="journal article" date="2014" name="Proc. Natl. Acad. Sci. U.S.A.">
        <title>Extensive sampling of basidiomycete genomes demonstrates inadequacy of the white-rot/brown-rot paradigm for wood decay fungi.</title>
        <authorList>
            <person name="Riley R."/>
            <person name="Salamov A.A."/>
            <person name="Brown D.W."/>
            <person name="Nagy L.G."/>
            <person name="Floudas D."/>
            <person name="Held B.W."/>
            <person name="Levasseur A."/>
            <person name="Lombard V."/>
            <person name="Morin E."/>
            <person name="Otillar R."/>
            <person name="Lindquist E.A."/>
            <person name="Sun H."/>
            <person name="LaButti K.M."/>
            <person name="Schmutz J."/>
            <person name="Jabbour D."/>
            <person name="Luo H."/>
            <person name="Baker S.E."/>
            <person name="Pisabarro A.G."/>
            <person name="Walton J.D."/>
            <person name="Blanchette R.A."/>
            <person name="Henrissat B."/>
            <person name="Martin F."/>
            <person name="Cullen D."/>
            <person name="Hibbett D.S."/>
            <person name="Grigoriev I.V."/>
        </authorList>
    </citation>
    <scope>NUCLEOTIDE SEQUENCE [LARGE SCALE GENOMIC DNA]</scope>
    <source>
        <strain evidence="10">FD-172 SS1</strain>
    </source>
</reference>
<dbReference type="InParanoid" id="A0A067M7L2"/>
<gene>
    <name evidence="9" type="ORF">BOTBODRAFT_189751</name>
</gene>
<dbReference type="InterPro" id="IPR004582">
    <property type="entry name" value="Checkpoint_prot_Rad17_Rad24"/>
</dbReference>
<keyword evidence="10" id="KW-1185">Reference proteome</keyword>
<organism evidence="9 10">
    <name type="scientific">Botryobasidium botryosum (strain FD-172 SS1)</name>
    <dbReference type="NCBI Taxonomy" id="930990"/>
    <lineage>
        <taxon>Eukaryota</taxon>
        <taxon>Fungi</taxon>
        <taxon>Dikarya</taxon>
        <taxon>Basidiomycota</taxon>
        <taxon>Agaricomycotina</taxon>
        <taxon>Agaricomycetes</taxon>
        <taxon>Cantharellales</taxon>
        <taxon>Botryobasidiaceae</taxon>
        <taxon>Botryobasidium</taxon>
    </lineage>
</organism>
<sequence>MLPKSTKIAPARPTARSKAKAKTSTLTFETPPSSGSKKPVKLLSQPIFSLPSSQETSREGSVQIENRKGKQRAQSPVDDQLWVDKYEPQTAEDLAVHKRKVEDVRKWLGEAFDSSPGSTKRRKYRRILALTGPAGTGKTVTIRVLAKEMNVQVVEWQNSVDGGAIGDQDFDRESFSSKFQAFLSRATTYSTLTFDSPTTSTAPPTPSLLQPLSNNHIILIEDFPNVAHAGTRDAFHTALRSFLASELSCPLVLVISDAGLRGEVADEAGTAQGRRLRDEVLSIRNVVPPELVQVGLVTEIEFNPVAITLLRRAINSIVEAHFTASNPHLPPSKEAIDMVVQSANGDIRSALMTLQFACIVDLPGSGGAKRGKGGKLSKRAKAEATRGILASITQREQSLVLFHLLGKLLYNKRFGDDPEEKEEWPPELPGSLPPHLAHHERRPSKVDPNALYGDSPIDTSLLSLYLHQNYTQYCDEMDECEAISDWLSIADTFGGTGDLWPHQSTLAPYAFQTLTRGVLHSLPTPVARRNQKIFKPEFFDHLRKTRDAEGVVADVVAWIEGTSGVRWGEDEVSTELGGVLKFVDGAPRSHVAFTHLPYSLNPSRMEQLDEQDAAALGDTAAEERPEGTHGVGQGTGEVQIAEDREREWLSDDDIGEF</sequence>
<evidence type="ECO:0000256" key="3">
    <source>
        <dbReference type="ARBA" id="ARBA00022741"/>
    </source>
</evidence>
<dbReference type="GO" id="GO:0005524">
    <property type="term" value="F:ATP binding"/>
    <property type="evidence" value="ECO:0007669"/>
    <property type="project" value="UniProtKB-KW"/>
</dbReference>
<feature type="compositionally biased region" description="Polar residues" evidence="8">
    <location>
        <begin position="46"/>
        <end position="64"/>
    </location>
</feature>
<keyword evidence="7" id="KW-0131">Cell cycle</keyword>
<feature type="compositionally biased region" description="Polar residues" evidence="8">
    <location>
        <begin position="22"/>
        <end position="36"/>
    </location>
</feature>
<evidence type="ECO:0008006" key="11">
    <source>
        <dbReference type="Google" id="ProtNLM"/>
    </source>
</evidence>
<keyword evidence="3" id="KW-0547">Nucleotide-binding</keyword>
<feature type="region of interest" description="Disordered" evidence="8">
    <location>
        <begin position="1"/>
        <end position="80"/>
    </location>
</feature>
<evidence type="ECO:0000256" key="4">
    <source>
        <dbReference type="ARBA" id="ARBA00022763"/>
    </source>
</evidence>
<keyword evidence="6" id="KW-0539">Nucleus</keyword>
<comment type="similarity">
    <text evidence="2">Belongs to the rad17/RAD24 family.</text>
</comment>
<evidence type="ECO:0000256" key="5">
    <source>
        <dbReference type="ARBA" id="ARBA00022840"/>
    </source>
</evidence>
<dbReference type="Pfam" id="PF03215">
    <property type="entry name" value="Rad17"/>
    <property type="match status" value="1"/>
</dbReference>
<feature type="region of interest" description="Disordered" evidence="8">
    <location>
        <begin position="416"/>
        <end position="448"/>
    </location>
</feature>
<evidence type="ECO:0000256" key="6">
    <source>
        <dbReference type="ARBA" id="ARBA00023242"/>
    </source>
</evidence>
<dbReference type="GO" id="GO:0005634">
    <property type="term" value="C:nucleus"/>
    <property type="evidence" value="ECO:0007669"/>
    <property type="project" value="UniProtKB-SubCell"/>
</dbReference>
<dbReference type="InterPro" id="IPR027417">
    <property type="entry name" value="P-loop_NTPase"/>
</dbReference>
<dbReference type="PANTHER" id="PTHR12172">
    <property type="entry name" value="CELL CYCLE CHECKPOINT PROTEIN RAD17"/>
    <property type="match status" value="1"/>
</dbReference>
<proteinExistence type="inferred from homology"/>
<name>A0A067M7L2_BOTB1</name>
<dbReference type="PANTHER" id="PTHR12172:SF0">
    <property type="entry name" value="CELL CYCLE CHECKPOINT PROTEIN RAD17"/>
    <property type="match status" value="1"/>
</dbReference>
<evidence type="ECO:0000256" key="8">
    <source>
        <dbReference type="SAM" id="MobiDB-lite"/>
    </source>
</evidence>
<evidence type="ECO:0000256" key="2">
    <source>
        <dbReference type="ARBA" id="ARBA00006168"/>
    </source>
</evidence>
<feature type="region of interest" description="Disordered" evidence="8">
    <location>
        <begin position="617"/>
        <end position="657"/>
    </location>
</feature>
<evidence type="ECO:0000313" key="10">
    <source>
        <dbReference type="Proteomes" id="UP000027195"/>
    </source>
</evidence>
<dbReference type="FunCoup" id="A0A067M7L2">
    <property type="interactions" value="497"/>
</dbReference>
<evidence type="ECO:0000256" key="1">
    <source>
        <dbReference type="ARBA" id="ARBA00004123"/>
    </source>
</evidence>
<evidence type="ECO:0000256" key="7">
    <source>
        <dbReference type="ARBA" id="ARBA00023306"/>
    </source>
</evidence>
<dbReference type="SUPFAM" id="SSF52540">
    <property type="entry name" value="P-loop containing nucleoside triphosphate hydrolases"/>
    <property type="match status" value="1"/>
</dbReference>
<accession>A0A067M7L2</accession>
<comment type="subcellular location">
    <subcellularLocation>
        <location evidence="1">Nucleus</location>
    </subcellularLocation>
</comment>
<dbReference type="Gene3D" id="3.40.50.300">
    <property type="entry name" value="P-loop containing nucleotide triphosphate hydrolases"/>
    <property type="match status" value="1"/>
</dbReference>
<dbReference type="GO" id="GO:0003689">
    <property type="term" value="F:DNA clamp loader activity"/>
    <property type="evidence" value="ECO:0007669"/>
    <property type="project" value="TreeGrafter"/>
</dbReference>
<evidence type="ECO:0000313" key="9">
    <source>
        <dbReference type="EMBL" id="KDQ11559.1"/>
    </source>
</evidence>
<dbReference type="OrthoDB" id="10265971at2759"/>
<dbReference type="AlphaFoldDB" id="A0A067M7L2"/>
<dbReference type="GO" id="GO:0006281">
    <property type="term" value="P:DNA repair"/>
    <property type="evidence" value="ECO:0007669"/>
    <property type="project" value="InterPro"/>
</dbReference>
<keyword evidence="4" id="KW-0227">DNA damage</keyword>
<protein>
    <recommendedName>
        <fullName evidence="11">AAA+ ATPase domain-containing protein</fullName>
    </recommendedName>
</protein>